<gene>
    <name evidence="1" type="ORF">ACFSUE_09470</name>
</gene>
<dbReference type="InterPro" id="IPR029052">
    <property type="entry name" value="Metallo-depent_PP-like"/>
</dbReference>
<comment type="caution">
    <text evidence="1">The sequence shown here is derived from an EMBL/GenBank/DDBJ whole genome shotgun (WGS) entry which is preliminary data.</text>
</comment>
<keyword evidence="2" id="KW-1185">Reference proteome</keyword>
<evidence type="ECO:0008006" key="3">
    <source>
        <dbReference type="Google" id="ProtNLM"/>
    </source>
</evidence>
<dbReference type="Proteomes" id="UP001597399">
    <property type="component" value="Unassembled WGS sequence"/>
</dbReference>
<proteinExistence type="predicted"/>
<evidence type="ECO:0000313" key="1">
    <source>
        <dbReference type="EMBL" id="MFD2693850.1"/>
    </source>
</evidence>
<evidence type="ECO:0000313" key="2">
    <source>
        <dbReference type="Proteomes" id="UP001597399"/>
    </source>
</evidence>
<organism evidence="1 2">
    <name type="scientific">Sporolactobacillus shoreicorticis</name>
    <dbReference type="NCBI Taxonomy" id="1923877"/>
    <lineage>
        <taxon>Bacteria</taxon>
        <taxon>Bacillati</taxon>
        <taxon>Bacillota</taxon>
        <taxon>Bacilli</taxon>
        <taxon>Bacillales</taxon>
        <taxon>Sporolactobacillaceae</taxon>
        <taxon>Sporolactobacillus</taxon>
    </lineage>
</organism>
<protein>
    <recommendedName>
        <fullName evidence="3">Calcineurin-like phosphoesterase domain-containing protein</fullName>
    </recommendedName>
</protein>
<dbReference type="EMBL" id="JBHUMQ010000023">
    <property type="protein sequence ID" value="MFD2693850.1"/>
    <property type="molecule type" value="Genomic_DNA"/>
</dbReference>
<reference evidence="2" key="1">
    <citation type="journal article" date="2019" name="Int. J. Syst. Evol. Microbiol.">
        <title>The Global Catalogue of Microorganisms (GCM) 10K type strain sequencing project: providing services to taxonomists for standard genome sequencing and annotation.</title>
        <authorList>
            <consortium name="The Broad Institute Genomics Platform"/>
            <consortium name="The Broad Institute Genome Sequencing Center for Infectious Disease"/>
            <person name="Wu L."/>
            <person name="Ma J."/>
        </authorList>
    </citation>
    <scope>NUCLEOTIDE SEQUENCE [LARGE SCALE GENOMIC DNA]</scope>
    <source>
        <strain evidence="2">TISTR 2466</strain>
    </source>
</reference>
<dbReference type="SUPFAM" id="SSF56300">
    <property type="entry name" value="Metallo-dependent phosphatases"/>
    <property type="match status" value="1"/>
</dbReference>
<name>A0ABW5S236_9BACL</name>
<accession>A0ABW5S236</accession>
<sequence>MSINENSCHHGYSRQRCGFAHPLAEIDQAHVSHIYCLGDTITIGPESNEVLDTLFNRKNLSMITGNHDEGVLALIHRQPYPKSHGDTREPSSMDC</sequence>
<dbReference type="Gene3D" id="3.60.21.10">
    <property type="match status" value="1"/>
</dbReference>
<dbReference type="RefSeq" id="WP_253061298.1">
    <property type="nucleotide sequence ID" value="NZ_JAMXWM010000008.1"/>
</dbReference>